<dbReference type="RefSeq" id="WP_180208540.1">
    <property type="nucleotide sequence ID" value="NZ_JABTXY010000011.1"/>
</dbReference>
<evidence type="ECO:0000313" key="3">
    <source>
        <dbReference type="Proteomes" id="UP000548673"/>
    </source>
</evidence>
<dbReference type="InterPro" id="IPR058008">
    <property type="entry name" value="Gp26_C"/>
</dbReference>
<evidence type="ECO:0000313" key="2">
    <source>
        <dbReference type="EMBL" id="NYV40932.1"/>
    </source>
</evidence>
<gene>
    <name evidence="2" type="ORF">HRR37_00615</name>
</gene>
<dbReference type="EMBL" id="JABTXY010000011">
    <property type="protein sequence ID" value="NYV40932.1"/>
    <property type="molecule type" value="Genomic_DNA"/>
</dbReference>
<feature type="domain" description="Phage tail protein C-terminal" evidence="1">
    <location>
        <begin position="286"/>
        <end position="427"/>
    </location>
</feature>
<protein>
    <submittedName>
        <fullName evidence="2">Phage tail protein</fullName>
    </submittedName>
</protein>
<proteinExistence type="predicted"/>
<name>A0A853H9V1_CROSK</name>
<dbReference type="AlphaFoldDB" id="A0A853H9V1"/>
<evidence type="ECO:0000259" key="1">
    <source>
        <dbReference type="Pfam" id="PF25670"/>
    </source>
</evidence>
<organism evidence="2 3">
    <name type="scientific">Cronobacter sakazakii</name>
    <name type="common">Enterobacter sakazakii</name>
    <dbReference type="NCBI Taxonomy" id="28141"/>
    <lineage>
        <taxon>Bacteria</taxon>
        <taxon>Pseudomonadati</taxon>
        <taxon>Pseudomonadota</taxon>
        <taxon>Gammaproteobacteria</taxon>
        <taxon>Enterobacterales</taxon>
        <taxon>Enterobacteriaceae</taxon>
        <taxon>Cronobacter</taxon>
    </lineage>
</organism>
<dbReference type="Pfam" id="PF25670">
    <property type="entry name" value="Phage_tail_C_2"/>
    <property type="match status" value="1"/>
</dbReference>
<comment type="caution">
    <text evidence="2">The sequence shown here is derived from an EMBL/GenBank/DDBJ whole genome shotgun (WGS) entry which is preliminary data.</text>
</comment>
<dbReference type="Proteomes" id="UP000548673">
    <property type="component" value="Unassembled WGS sequence"/>
</dbReference>
<sequence length="432" mass="44334">MSAGTLTLTNKSAAVSGTGTSFTTELKAGDFIVVKIGGTPYTLPVKTITSNTQLTLVSNYTGPTQSGVAWFAVPQEAQSLITAALASQTAEALRGLNLDKTNWQQVFSGSGNITVALPDGGTYTGPAWNSLTSGLDSKAAKGANNDITSLSGLTTALSIDQGGTGAKSASTARQNLGLGTAATSNVQTSIDDATGGAILTVGAFGIGGTTGMTGPTNANLINKNGIWNGASAGSTNYFDPYSPLLCMFRTNVTSSQLQATIDGRLAVRGYNGSTMSAWNQCYTTGNTTKASDGTLKAASPVARIVKSQEDCQRADVNEDGFSWCGCGTANTEADGISISRLDVGVYVITGSAGLATSGWQLLPPRDPQGSGDLGIVEAEQTESGGLTIRLYKRRYIISEEGEIVTGKGAAIDVPANSWIDVRLEMPEASISS</sequence>
<reference evidence="2 3" key="1">
    <citation type="submission" date="2020-05" db="EMBL/GenBank/DDBJ databases">
        <title>The draft genome of Cronobacter sakazakii strain 145005.</title>
        <authorList>
            <person name="Yang J."/>
            <person name="Liu L."/>
            <person name="Feng Y."/>
            <person name="Zong Z."/>
        </authorList>
    </citation>
    <scope>NUCLEOTIDE SEQUENCE [LARGE SCALE GENOMIC DNA]</scope>
    <source>
        <strain evidence="2 3">145005</strain>
    </source>
</reference>
<accession>A0A853H9V1</accession>